<dbReference type="Proteomes" id="UP000255233">
    <property type="component" value="Unassembled WGS sequence"/>
</dbReference>
<evidence type="ECO:0000313" key="2">
    <source>
        <dbReference type="EMBL" id="SUE33725.1"/>
    </source>
</evidence>
<dbReference type="OrthoDB" id="1121419at2"/>
<gene>
    <name evidence="2" type="ORF">NCTC11190_00936</name>
</gene>
<dbReference type="RefSeq" id="WP_027290320.1">
    <property type="nucleotide sequence ID" value="NZ_CALVFX010000002.1"/>
</dbReference>
<keyword evidence="1" id="KW-0812">Transmembrane</keyword>
<reference evidence="2 3" key="1">
    <citation type="submission" date="2018-06" db="EMBL/GenBank/DDBJ databases">
        <authorList>
            <consortium name="Pathogen Informatics"/>
            <person name="Doyle S."/>
        </authorList>
    </citation>
    <scope>NUCLEOTIDE SEQUENCE [LARGE SCALE GENOMIC DNA]</scope>
    <source>
        <strain evidence="2 3">NCTC11190</strain>
    </source>
</reference>
<proteinExistence type="predicted"/>
<sequence>METPENLRYSNPYRVPDGYFAALRGSLREAVSAAPVRPGLWQRVKGIAGLSAAFGCLVLLATTGYYFTGYKAQQRERFAAQEESVEMFLAYHLYDEDLEELDEYAYEDSATQAEDLTLFTDAVTDYLDTYGYGSDLLAALTGIDTYW</sequence>
<protein>
    <submittedName>
        <fullName evidence="2">Uncharacterized protein</fullName>
    </submittedName>
</protein>
<dbReference type="EMBL" id="UGVL01000001">
    <property type="protein sequence ID" value="SUE33725.1"/>
    <property type="molecule type" value="Genomic_DNA"/>
</dbReference>
<keyword evidence="3" id="KW-1185">Reference proteome</keyword>
<evidence type="ECO:0000256" key="1">
    <source>
        <dbReference type="SAM" id="Phobius"/>
    </source>
</evidence>
<name>A0A379MQB5_9BACT</name>
<evidence type="ECO:0000313" key="3">
    <source>
        <dbReference type="Proteomes" id="UP000255233"/>
    </source>
</evidence>
<feature type="transmembrane region" description="Helical" evidence="1">
    <location>
        <begin position="47"/>
        <end position="67"/>
    </location>
</feature>
<accession>A0A379MQB5</accession>
<keyword evidence="1" id="KW-0472">Membrane</keyword>
<keyword evidence="1" id="KW-1133">Transmembrane helix</keyword>
<organism evidence="2 3">
    <name type="scientific">Rikenella microfusus</name>
    <dbReference type="NCBI Taxonomy" id="28139"/>
    <lineage>
        <taxon>Bacteria</taxon>
        <taxon>Pseudomonadati</taxon>
        <taxon>Bacteroidota</taxon>
        <taxon>Bacteroidia</taxon>
        <taxon>Bacteroidales</taxon>
        <taxon>Rikenellaceae</taxon>
        <taxon>Rikenella</taxon>
    </lineage>
</organism>
<dbReference type="STRING" id="880526.GCA_000427365_00511"/>
<dbReference type="AlphaFoldDB" id="A0A379MQB5"/>